<sequence>MAAARKIEDEGSVPSLQDICMVDIPIGKVSVLALSTGDSWLAASVENQLHFFSISALLRKEQKPSYSVSLDESDCIKDVRWTRKAEKAYLILSSTRKLYHGFDQGSLKCVMVNVDAVEWSANGDFIVVARKNLLSVLSSELVEKCSFSLSPESLIVDSIRYVRPDSIVVGCDTNDDSDEATYLVQVITSKDKEIIDGTSKPIVLSFTDMFLDFQSEAVSCASGPNLFLSYLDNQELAFIANRKNFSQHVVLLGWSLEDKKNEASIIEISNDAWCAHIESQGA</sequence>
<accession>A0ACC0B3D6</accession>
<organism evidence="1 2">
    <name type="scientific">Catharanthus roseus</name>
    <name type="common">Madagascar periwinkle</name>
    <name type="synonym">Vinca rosea</name>
    <dbReference type="NCBI Taxonomy" id="4058"/>
    <lineage>
        <taxon>Eukaryota</taxon>
        <taxon>Viridiplantae</taxon>
        <taxon>Streptophyta</taxon>
        <taxon>Embryophyta</taxon>
        <taxon>Tracheophyta</taxon>
        <taxon>Spermatophyta</taxon>
        <taxon>Magnoliopsida</taxon>
        <taxon>eudicotyledons</taxon>
        <taxon>Gunneridae</taxon>
        <taxon>Pentapetalae</taxon>
        <taxon>asterids</taxon>
        <taxon>lamiids</taxon>
        <taxon>Gentianales</taxon>
        <taxon>Apocynaceae</taxon>
        <taxon>Rauvolfioideae</taxon>
        <taxon>Vinceae</taxon>
        <taxon>Catharanthinae</taxon>
        <taxon>Catharanthus</taxon>
    </lineage>
</organism>
<dbReference type="Proteomes" id="UP001060085">
    <property type="component" value="Linkage Group LG04"/>
</dbReference>
<keyword evidence="2" id="KW-1185">Reference proteome</keyword>
<protein>
    <submittedName>
        <fullName evidence="1">Uncharacterized protein</fullName>
    </submittedName>
</protein>
<dbReference type="EMBL" id="CM044704">
    <property type="protein sequence ID" value="KAI5667149.1"/>
    <property type="molecule type" value="Genomic_DNA"/>
</dbReference>
<evidence type="ECO:0000313" key="2">
    <source>
        <dbReference type="Proteomes" id="UP001060085"/>
    </source>
</evidence>
<reference evidence="2" key="1">
    <citation type="journal article" date="2023" name="Nat. Plants">
        <title>Single-cell RNA sequencing provides a high-resolution roadmap for understanding the multicellular compartmentation of specialized metabolism.</title>
        <authorList>
            <person name="Sun S."/>
            <person name="Shen X."/>
            <person name="Li Y."/>
            <person name="Li Y."/>
            <person name="Wang S."/>
            <person name="Li R."/>
            <person name="Zhang H."/>
            <person name="Shen G."/>
            <person name="Guo B."/>
            <person name="Wei J."/>
            <person name="Xu J."/>
            <person name="St-Pierre B."/>
            <person name="Chen S."/>
            <person name="Sun C."/>
        </authorList>
    </citation>
    <scope>NUCLEOTIDE SEQUENCE [LARGE SCALE GENOMIC DNA]</scope>
</reference>
<gene>
    <name evidence="1" type="ORF">M9H77_17002</name>
</gene>
<name>A0ACC0B3D6_CATRO</name>
<proteinExistence type="predicted"/>
<evidence type="ECO:0000313" key="1">
    <source>
        <dbReference type="EMBL" id="KAI5667149.1"/>
    </source>
</evidence>
<comment type="caution">
    <text evidence="1">The sequence shown here is derived from an EMBL/GenBank/DDBJ whole genome shotgun (WGS) entry which is preliminary data.</text>
</comment>